<accession>A0A8D9PEF7</accession>
<sequence length="30" mass="3710">MIASKLIICRQWTSLQINSYYWLRFLFITT</sequence>
<dbReference type="EMBL" id="BK029940">
    <property type="protein sequence ID" value="DAD55681.1"/>
    <property type="molecule type" value="Genomic_DNA"/>
</dbReference>
<reference evidence="1" key="1">
    <citation type="journal article" date="2021" name="Proc. Natl. Acad. Sci. U.S.A.">
        <title>A Catalog of Tens of Thousands of Viruses from Human Metagenomes Reveals Hidden Associations with Chronic Diseases.</title>
        <authorList>
            <person name="Tisza M.J."/>
            <person name="Buck C.B."/>
        </authorList>
    </citation>
    <scope>NUCLEOTIDE SEQUENCE</scope>
    <source>
        <strain evidence="1">CtOZu12</strain>
    </source>
</reference>
<name>A0A8D9PEF7_9VIRU</name>
<organism evidence="1">
    <name type="scientific">Bacteriophage sp</name>
    <dbReference type="NCBI Taxonomy" id="38018"/>
    <lineage>
        <taxon>Viruses</taxon>
    </lineage>
</organism>
<proteinExistence type="predicted"/>
<protein>
    <submittedName>
        <fullName evidence="1">Uncharacterized protein</fullName>
    </submittedName>
</protein>
<evidence type="ECO:0000313" key="1">
    <source>
        <dbReference type="EMBL" id="DAD55681.1"/>
    </source>
</evidence>